<evidence type="ECO:0000313" key="3">
    <source>
        <dbReference type="EMBL" id="PWN91513.1"/>
    </source>
</evidence>
<dbReference type="Gene3D" id="1.10.1410.10">
    <property type="match status" value="1"/>
</dbReference>
<feature type="compositionally biased region" description="Basic and acidic residues" evidence="1">
    <location>
        <begin position="706"/>
        <end position="726"/>
    </location>
</feature>
<dbReference type="RefSeq" id="XP_025378711.1">
    <property type="nucleotide sequence ID" value="XM_025521027.1"/>
</dbReference>
<dbReference type="PANTHER" id="PTHR12271">
    <property type="entry name" value="POLY A POLYMERASE CID PAP -RELATED"/>
    <property type="match status" value="1"/>
</dbReference>
<dbReference type="PANTHER" id="PTHR12271:SF40">
    <property type="entry name" value="POLY(A) RNA POLYMERASE GLD2"/>
    <property type="match status" value="1"/>
</dbReference>
<feature type="region of interest" description="Disordered" evidence="1">
    <location>
        <begin position="399"/>
        <end position="456"/>
    </location>
</feature>
<protein>
    <recommendedName>
        <fullName evidence="2">Poly(A) RNA polymerase mitochondrial-like central palm domain-containing protein</fullName>
    </recommendedName>
</protein>
<dbReference type="GO" id="GO:0031123">
    <property type="term" value="P:RNA 3'-end processing"/>
    <property type="evidence" value="ECO:0007669"/>
    <property type="project" value="TreeGrafter"/>
</dbReference>
<feature type="domain" description="Poly(A) RNA polymerase mitochondrial-like central palm" evidence="2">
    <location>
        <begin position="148"/>
        <end position="315"/>
    </location>
</feature>
<sequence>MAMPDVGWAIASIRGEAIGNDDGPLLPPAPAKAPEESVESAEGVKSRNESGRRGGRGRDDRGTNIEEKGNEGNKVKTGDEVVRMQRQANDGRSSGQERSEPKVKARLDAIETEIHSREERYARERSQCESWRGDLMANGQLSAEELLGRQIKGLWISTRPSERNLRMRASIVKDVERWLSTRYTWEGCGLQVEAFGSTKTGLLEEDSDMDLVLKDPTRPLGVGTPKKDYVPLAPGLRPGRLENPTIAGENAPNWNSVAHVARRLMSSRYYVNVLPVTRAKVPIVKFTHGPSGLVMDLNINDRFGEANSRLIAAYANVRPELVRPLLFAVKRWFARRGLNNPSPDRGHRSLNSYTICLIALQFLQLRGFVPNLQSPSLLAELDMPKEVLWQRVQLASDRGRDRRRAKRAQAEAKGGDMHIGRTGSDEKGQEFEPRSDSAATTTTAEESAVPDETATDLVDSPIDDIIELGITVDPDTGARGFDTTFATLSTEQQIETAARISQSKVHETPFDPKRGTNFNLEEQLGSLLRDFFEWLADFDFNRYGFSLKHGEPFLLQRALTGDEGHSFKQPHHWQDEPIVCQDPFIVDRNTAGGVVEEIKGIIVSEVNQAFKSLAGPKADFPLLCDLCADKVLADLRMEQQSLRSKHQDATRKVDVGMPRGAPKGPRARAKEHAKGAKDQGGKKDGEKFSTTTAKEPAPEAGKQQKARQERGAKAEQETEKGSFDGKGHRKAREKGASRVPQRAKGRGRGKQGGKANESVRGSGESPQAQDHVHQEERM</sequence>
<dbReference type="Pfam" id="PF22600">
    <property type="entry name" value="MTPAP-like_central"/>
    <property type="match status" value="1"/>
</dbReference>
<evidence type="ECO:0000259" key="2">
    <source>
        <dbReference type="Pfam" id="PF22600"/>
    </source>
</evidence>
<keyword evidence="4" id="KW-1185">Reference proteome</keyword>
<feature type="compositionally biased region" description="Basic and acidic residues" evidence="1">
    <location>
        <begin position="42"/>
        <end position="80"/>
    </location>
</feature>
<feature type="compositionally biased region" description="Low complexity" evidence="1">
    <location>
        <begin position="437"/>
        <end position="447"/>
    </location>
</feature>
<dbReference type="InterPro" id="IPR043519">
    <property type="entry name" value="NT_sf"/>
</dbReference>
<name>A0A316YU08_9BASI</name>
<evidence type="ECO:0000256" key="1">
    <source>
        <dbReference type="SAM" id="MobiDB-lite"/>
    </source>
</evidence>
<feature type="region of interest" description="Disordered" evidence="1">
    <location>
        <begin position="86"/>
        <end position="105"/>
    </location>
</feature>
<reference evidence="3 4" key="1">
    <citation type="journal article" date="2018" name="Mol. Biol. Evol.">
        <title>Broad Genomic Sampling Reveals a Smut Pathogenic Ancestry of the Fungal Clade Ustilaginomycotina.</title>
        <authorList>
            <person name="Kijpornyongpan T."/>
            <person name="Mondo S.J."/>
            <person name="Barry K."/>
            <person name="Sandor L."/>
            <person name="Lee J."/>
            <person name="Lipzen A."/>
            <person name="Pangilinan J."/>
            <person name="LaButti K."/>
            <person name="Hainaut M."/>
            <person name="Henrissat B."/>
            <person name="Grigoriev I.V."/>
            <person name="Spatafora J.W."/>
            <person name="Aime M.C."/>
        </authorList>
    </citation>
    <scope>NUCLEOTIDE SEQUENCE [LARGE SCALE GENOMIC DNA]</scope>
    <source>
        <strain evidence="3 4">MCA 4198</strain>
    </source>
</reference>
<dbReference type="Proteomes" id="UP000245768">
    <property type="component" value="Unassembled WGS sequence"/>
</dbReference>
<proteinExistence type="predicted"/>
<dbReference type="Gene3D" id="3.30.460.10">
    <property type="entry name" value="Beta Polymerase, domain 2"/>
    <property type="match status" value="1"/>
</dbReference>
<feature type="compositionally biased region" description="Basic residues" evidence="1">
    <location>
        <begin position="741"/>
        <end position="751"/>
    </location>
</feature>
<dbReference type="SUPFAM" id="SSF81631">
    <property type="entry name" value="PAP/OAS1 substrate-binding domain"/>
    <property type="match status" value="1"/>
</dbReference>
<evidence type="ECO:0000313" key="4">
    <source>
        <dbReference type="Proteomes" id="UP000245768"/>
    </source>
</evidence>
<feature type="compositionally biased region" description="Basic and acidic residues" evidence="1">
    <location>
        <begin position="645"/>
        <end position="654"/>
    </location>
</feature>
<dbReference type="STRING" id="215250.A0A316YU08"/>
<feature type="compositionally biased region" description="Basic and acidic residues" evidence="1">
    <location>
        <begin position="95"/>
        <end position="105"/>
    </location>
</feature>
<dbReference type="InParanoid" id="A0A316YU08"/>
<gene>
    <name evidence="3" type="ORF">FA10DRAFT_265361</name>
</gene>
<dbReference type="SUPFAM" id="SSF81301">
    <property type="entry name" value="Nucleotidyltransferase"/>
    <property type="match status" value="1"/>
</dbReference>
<dbReference type="CDD" id="cd05402">
    <property type="entry name" value="NT_PAP_TUTase"/>
    <property type="match status" value="1"/>
</dbReference>
<dbReference type="OrthoDB" id="2274644at2759"/>
<feature type="compositionally biased region" description="Basic and acidic residues" evidence="1">
    <location>
        <begin position="668"/>
        <end position="687"/>
    </location>
</feature>
<dbReference type="AlphaFoldDB" id="A0A316YU08"/>
<dbReference type="GO" id="GO:0016779">
    <property type="term" value="F:nucleotidyltransferase activity"/>
    <property type="evidence" value="ECO:0007669"/>
    <property type="project" value="UniProtKB-ARBA"/>
</dbReference>
<dbReference type="EMBL" id="KZ819635">
    <property type="protein sequence ID" value="PWN91513.1"/>
    <property type="molecule type" value="Genomic_DNA"/>
</dbReference>
<dbReference type="InterPro" id="IPR054708">
    <property type="entry name" value="MTPAP-like_central"/>
</dbReference>
<dbReference type="GeneID" id="37042943"/>
<organism evidence="3 4">
    <name type="scientific">Acaromyces ingoldii</name>
    <dbReference type="NCBI Taxonomy" id="215250"/>
    <lineage>
        <taxon>Eukaryota</taxon>
        <taxon>Fungi</taxon>
        <taxon>Dikarya</taxon>
        <taxon>Basidiomycota</taxon>
        <taxon>Ustilaginomycotina</taxon>
        <taxon>Exobasidiomycetes</taxon>
        <taxon>Exobasidiales</taxon>
        <taxon>Cryptobasidiaceae</taxon>
        <taxon>Acaromyces</taxon>
    </lineage>
</organism>
<feature type="compositionally biased region" description="Basic and acidic residues" evidence="1">
    <location>
        <begin position="408"/>
        <end position="435"/>
    </location>
</feature>
<feature type="region of interest" description="Disordered" evidence="1">
    <location>
        <begin position="17"/>
        <end position="80"/>
    </location>
</feature>
<feature type="region of interest" description="Disordered" evidence="1">
    <location>
        <begin position="641"/>
        <end position="778"/>
    </location>
</feature>
<dbReference type="GO" id="GO:0010605">
    <property type="term" value="P:negative regulation of macromolecule metabolic process"/>
    <property type="evidence" value="ECO:0007669"/>
    <property type="project" value="UniProtKB-ARBA"/>
</dbReference>
<accession>A0A316YU08</accession>